<dbReference type="OrthoDB" id="9813664at2"/>
<gene>
    <name evidence="11" type="ORF">F0L46_13150</name>
</gene>
<evidence type="ECO:0000313" key="12">
    <source>
        <dbReference type="Proteomes" id="UP000323142"/>
    </source>
</evidence>
<reference evidence="11 12" key="1">
    <citation type="submission" date="2019-09" db="EMBL/GenBank/DDBJ databases">
        <title>Salinarimonas rosea gen. nov., sp. nov., a new member of the a-2 subgroup of the Proteobacteria.</title>
        <authorList>
            <person name="Liu J."/>
        </authorList>
    </citation>
    <scope>NUCLEOTIDE SEQUENCE [LARGE SCALE GENOMIC DNA]</scope>
    <source>
        <strain evidence="11 12">BN140002</strain>
    </source>
</reference>
<dbReference type="GO" id="GO:0071555">
    <property type="term" value="P:cell wall organization"/>
    <property type="evidence" value="ECO:0007669"/>
    <property type="project" value="UniProtKB-UniRule"/>
</dbReference>
<dbReference type="AlphaFoldDB" id="A0A5B2VEC2"/>
<dbReference type="GO" id="GO:0018104">
    <property type="term" value="P:peptidoglycan-protein cross-linking"/>
    <property type="evidence" value="ECO:0007669"/>
    <property type="project" value="TreeGrafter"/>
</dbReference>
<comment type="caution">
    <text evidence="11">The sequence shown here is derived from an EMBL/GenBank/DDBJ whole genome shotgun (WGS) entry which is preliminary data.</text>
</comment>
<dbReference type="PROSITE" id="PS52029">
    <property type="entry name" value="LD_TPASE"/>
    <property type="match status" value="1"/>
</dbReference>
<evidence type="ECO:0000256" key="1">
    <source>
        <dbReference type="ARBA" id="ARBA00004752"/>
    </source>
</evidence>
<keyword evidence="7 9" id="KW-0573">Peptidoglycan synthesis</keyword>
<feature type="domain" description="L,D-TPase catalytic" evidence="10">
    <location>
        <begin position="60"/>
        <end position="192"/>
    </location>
</feature>
<evidence type="ECO:0000256" key="8">
    <source>
        <dbReference type="ARBA" id="ARBA00023316"/>
    </source>
</evidence>
<dbReference type="PROSITE" id="PS51257">
    <property type="entry name" value="PROKAR_LIPOPROTEIN"/>
    <property type="match status" value="1"/>
</dbReference>
<dbReference type="GO" id="GO:0005576">
    <property type="term" value="C:extracellular region"/>
    <property type="evidence" value="ECO:0007669"/>
    <property type="project" value="TreeGrafter"/>
</dbReference>
<reference evidence="11 12" key="2">
    <citation type="submission" date="2019-09" db="EMBL/GenBank/DDBJ databases">
        <authorList>
            <person name="Jin C."/>
        </authorList>
    </citation>
    <scope>NUCLEOTIDE SEQUENCE [LARGE SCALE GENOMIC DNA]</scope>
    <source>
        <strain evidence="11 12">BN140002</strain>
    </source>
</reference>
<evidence type="ECO:0000256" key="2">
    <source>
        <dbReference type="ARBA" id="ARBA00005992"/>
    </source>
</evidence>
<dbReference type="UniPathway" id="UPA00219"/>
<dbReference type="Gene3D" id="2.40.440.10">
    <property type="entry name" value="L,D-transpeptidase catalytic domain-like"/>
    <property type="match status" value="1"/>
</dbReference>
<keyword evidence="4" id="KW-0808">Transferase</keyword>
<evidence type="ECO:0000259" key="10">
    <source>
        <dbReference type="PROSITE" id="PS52029"/>
    </source>
</evidence>
<proteinExistence type="inferred from homology"/>
<feature type="active site" description="Nucleophile" evidence="9">
    <location>
        <position position="168"/>
    </location>
</feature>
<evidence type="ECO:0000313" key="11">
    <source>
        <dbReference type="EMBL" id="KAA2236709.1"/>
    </source>
</evidence>
<evidence type="ECO:0000256" key="6">
    <source>
        <dbReference type="ARBA" id="ARBA00022960"/>
    </source>
</evidence>
<dbReference type="CDD" id="cd16913">
    <property type="entry name" value="YkuD_like"/>
    <property type="match status" value="1"/>
</dbReference>
<evidence type="ECO:0000256" key="7">
    <source>
        <dbReference type="ARBA" id="ARBA00022984"/>
    </source>
</evidence>
<dbReference type="InterPro" id="IPR050979">
    <property type="entry name" value="LD-transpeptidase"/>
</dbReference>
<dbReference type="InterPro" id="IPR038063">
    <property type="entry name" value="Transpep_catalytic_dom"/>
</dbReference>
<dbReference type="GO" id="GO:0016757">
    <property type="term" value="F:glycosyltransferase activity"/>
    <property type="evidence" value="ECO:0007669"/>
    <property type="project" value="UniProtKB-KW"/>
</dbReference>
<keyword evidence="3" id="KW-0328">Glycosyltransferase</keyword>
<keyword evidence="5" id="KW-0378">Hydrolase</keyword>
<comment type="pathway">
    <text evidence="1 9">Cell wall biogenesis; peptidoglycan biosynthesis.</text>
</comment>
<organism evidence="11 12">
    <name type="scientific">Salinarimonas soli</name>
    <dbReference type="NCBI Taxonomy" id="1638099"/>
    <lineage>
        <taxon>Bacteria</taxon>
        <taxon>Pseudomonadati</taxon>
        <taxon>Pseudomonadota</taxon>
        <taxon>Alphaproteobacteria</taxon>
        <taxon>Hyphomicrobiales</taxon>
        <taxon>Salinarimonadaceae</taxon>
        <taxon>Salinarimonas</taxon>
    </lineage>
</organism>
<evidence type="ECO:0000256" key="4">
    <source>
        <dbReference type="ARBA" id="ARBA00022679"/>
    </source>
</evidence>
<dbReference type="PANTHER" id="PTHR30582">
    <property type="entry name" value="L,D-TRANSPEPTIDASE"/>
    <property type="match status" value="1"/>
</dbReference>
<sequence length="192" mass="21474">MRRIALALALCGLAGCNFKPVPDPSVSARDAEWMALVPNHDLDPNFQRYVVDDPTNEPPGTIVVDTRERLLYLVLPDRRAIRYGVGVGDEAFGWTGTSRIARKAEWPSWNPPAEMKQRWPHVHPMQGGPANPLGSRALYLYEGNRDTLYRIHGTNEPESIGRASSSGCIRMRNIDVIDLYNRVSVGARVIVR</sequence>
<dbReference type="GO" id="GO:0008360">
    <property type="term" value="P:regulation of cell shape"/>
    <property type="evidence" value="ECO:0007669"/>
    <property type="project" value="UniProtKB-UniRule"/>
</dbReference>
<dbReference type="GO" id="GO:0071972">
    <property type="term" value="F:peptidoglycan L,D-transpeptidase activity"/>
    <property type="evidence" value="ECO:0007669"/>
    <property type="project" value="TreeGrafter"/>
</dbReference>
<name>A0A5B2VEC2_9HYPH</name>
<dbReference type="FunFam" id="2.40.440.10:FF:000002">
    <property type="entry name" value="L,D-transpeptidase ErfK/SrfK"/>
    <property type="match status" value="1"/>
</dbReference>
<keyword evidence="12" id="KW-1185">Reference proteome</keyword>
<dbReference type="RefSeq" id="WP_149818234.1">
    <property type="nucleotide sequence ID" value="NZ_VUOA01000023.1"/>
</dbReference>
<feature type="active site" description="Proton donor/acceptor" evidence="9">
    <location>
        <position position="152"/>
    </location>
</feature>
<dbReference type="SUPFAM" id="SSF141523">
    <property type="entry name" value="L,D-transpeptidase catalytic domain-like"/>
    <property type="match status" value="1"/>
</dbReference>
<accession>A0A5B2VEC2</accession>
<protein>
    <submittedName>
        <fullName evidence="11">L,D-transpeptidase</fullName>
    </submittedName>
</protein>
<dbReference type="PANTHER" id="PTHR30582:SF24">
    <property type="entry name" value="L,D-TRANSPEPTIDASE ERFK_SRFK-RELATED"/>
    <property type="match status" value="1"/>
</dbReference>
<dbReference type="EMBL" id="VUOA01000023">
    <property type="protein sequence ID" value="KAA2236709.1"/>
    <property type="molecule type" value="Genomic_DNA"/>
</dbReference>
<keyword evidence="6 9" id="KW-0133">Cell shape</keyword>
<evidence type="ECO:0000256" key="5">
    <source>
        <dbReference type="ARBA" id="ARBA00022801"/>
    </source>
</evidence>
<dbReference type="InterPro" id="IPR005490">
    <property type="entry name" value="LD_TPept_cat_dom"/>
</dbReference>
<keyword evidence="8 9" id="KW-0961">Cell wall biogenesis/degradation</keyword>
<comment type="similarity">
    <text evidence="2">Belongs to the YkuD family.</text>
</comment>
<evidence type="ECO:0000256" key="9">
    <source>
        <dbReference type="PROSITE-ProRule" id="PRU01373"/>
    </source>
</evidence>
<evidence type="ECO:0000256" key="3">
    <source>
        <dbReference type="ARBA" id="ARBA00022676"/>
    </source>
</evidence>
<dbReference type="Proteomes" id="UP000323142">
    <property type="component" value="Unassembled WGS sequence"/>
</dbReference>
<dbReference type="Pfam" id="PF03734">
    <property type="entry name" value="YkuD"/>
    <property type="match status" value="1"/>
</dbReference>